<accession>Q1IYJ0</accession>
<keyword evidence="2" id="KW-1185">Reference proteome</keyword>
<dbReference type="EMBL" id="CP000359">
    <property type="protein sequence ID" value="ABF45694.1"/>
    <property type="molecule type" value="Genomic_DNA"/>
</dbReference>
<proteinExistence type="predicted"/>
<evidence type="ECO:0000313" key="2">
    <source>
        <dbReference type="Proteomes" id="UP000002431"/>
    </source>
</evidence>
<dbReference type="Proteomes" id="UP000002431">
    <property type="component" value="Chromosome"/>
</dbReference>
<protein>
    <submittedName>
        <fullName evidence="1">Uncharacterized protein</fullName>
    </submittedName>
</protein>
<dbReference type="STRING" id="319795.Dgeo_1399"/>
<name>Q1IYJ0_DEIGD</name>
<dbReference type="HOGENOM" id="CLU_184322_0_0_0"/>
<gene>
    <name evidence="1" type="ordered locus">Dgeo_1399</name>
</gene>
<organism evidence="1 2">
    <name type="scientific">Deinococcus geothermalis (strain DSM 11300 / CIP 105573 / AG-3a)</name>
    <dbReference type="NCBI Taxonomy" id="319795"/>
    <lineage>
        <taxon>Bacteria</taxon>
        <taxon>Thermotogati</taxon>
        <taxon>Deinococcota</taxon>
        <taxon>Deinococci</taxon>
        <taxon>Deinococcales</taxon>
        <taxon>Deinococcaceae</taxon>
        <taxon>Deinococcus</taxon>
    </lineage>
</organism>
<evidence type="ECO:0000313" key="1">
    <source>
        <dbReference type="EMBL" id="ABF45694.1"/>
    </source>
</evidence>
<dbReference type="KEGG" id="dge:Dgeo_1399"/>
<dbReference type="RefSeq" id="WP_011530530.1">
    <property type="nucleotide sequence ID" value="NC_008025.1"/>
</dbReference>
<dbReference type="AlphaFoldDB" id="Q1IYJ0"/>
<reference evidence="1" key="1">
    <citation type="submission" date="2006-04" db="EMBL/GenBank/DDBJ databases">
        <title>Complete sequence of chromosome of Deinococcus geothermalis DSM 11300.</title>
        <authorList>
            <consortium name="US DOE Joint Genome Institute"/>
            <person name="Copeland A."/>
            <person name="Lucas S."/>
            <person name="Lapidus A."/>
            <person name="Barry K."/>
            <person name="Detter J.C."/>
            <person name="Glavina del Rio T."/>
            <person name="Hammon N."/>
            <person name="Israni S."/>
            <person name="Dalin E."/>
            <person name="Tice H."/>
            <person name="Pitluck S."/>
            <person name="Brettin T."/>
            <person name="Bruce D."/>
            <person name="Han C."/>
            <person name="Tapia R."/>
            <person name="Saunders E."/>
            <person name="Gilna P."/>
            <person name="Schmutz J."/>
            <person name="Larimer F."/>
            <person name="Land M."/>
            <person name="Hauser L."/>
            <person name="Kyrpides N."/>
            <person name="Kim E."/>
            <person name="Daly M.J."/>
            <person name="Fredrickson J.K."/>
            <person name="Makarova K.S."/>
            <person name="Gaidamakova E.K."/>
            <person name="Zhai M."/>
            <person name="Richardson P."/>
        </authorList>
    </citation>
    <scope>NUCLEOTIDE SEQUENCE</scope>
    <source>
        <strain evidence="1">DSM 11300</strain>
    </source>
</reference>
<sequence>MDLSPVDLQVQIEREGFPSGTSVTRRPELGGQLFRVTQDGGGRGLELLLTDEAVQMYGEGPALALVLSCLRKRAEAGLPVAQSPGVYMREVFVGD</sequence>